<dbReference type="PANTHER" id="PTHR13140">
    <property type="entry name" value="MYOSIN"/>
    <property type="match status" value="1"/>
</dbReference>
<dbReference type="GO" id="GO:0003774">
    <property type="term" value="F:cytoskeletal motor activity"/>
    <property type="evidence" value="ECO:0007669"/>
    <property type="project" value="UniProtKB-UniRule"/>
</dbReference>
<evidence type="ECO:0000313" key="8">
    <source>
        <dbReference type="EMBL" id="ELU07103.1"/>
    </source>
</evidence>
<evidence type="ECO:0000313" key="9">
    <source>
        <dbReference type="EnsemblMetazoa" id="CapteP96159"/>
    </source>
</evidence>
<proteinExistence type="inferred from homology"/>
<feature type="region of interest" description="Actin-binding" evidence="6">
    <location>
        <begin position="624"/>
        <end position="646"/>
    </location>
</feature>
<dbReference type="Proteomes" id="UP000014760">
    <property type="component" value="Unassembled WGS sequence"/>
</dbReference>
<dbReference type="GO" id="GO:0005524">
    <property type="term" value="F:ATP binding"/>
    <property type="evidence" value="ECO:0007669"/>
    <property type="project" value="UniProtKB-UniRule"/>
</dbReference>
<dbReference type="InterPro" id="IPR036961">
    <property type="entry name" value="Kinesin_motor_dom_sf"/>
</dbReference>
<protein>
    <recommendedName>
        <fullName evidence="7">Myosin motor domain-containing protein</fullName>
    </recommendedName>
</protein>
<dbReference type="AlphaFoldDB" id="R7UM04"/>
<dbReference type="EMBL" id="KB300141">
    <property type="protein sequence ID" value="ELU07103.1"/>
    <property type="molecule type" value="Genomic_DNA"/>
</dbReference>
<dbReference type="EMBL" id="AMQN01007169">
    <property type="status" value="NOT_ANNOTATED_CDS"/>
    <property type="molecule type" value="Genomic_DNA"/>
</dbReference>
<dbReference type="OrthoDB" id="370884at2759"/>
<dbReference type="Gene3D" id="1.20.120.720">
    <property type="entry name" value="Myosin VI head, motor domain, U50 subdomain"/>
    <property type="match status" value="2"/>
</dbReference>
<evidence type="ECO:0000256" key="6">
    <source>
        <dbReference type="PROSITE-ProRule" id="PRU00782"/>
    </source>
</evidence>
<keyword evidence="10" id="KW-1185">Reference proteome</keyword>
<reference evidence="9" key="3">
    <citation type="submission" date="2015-06" db="UniProtKB">
        <authorList>
            <consortium name="EnsemblMetazoa"/>
        </authorList>
    </citation>
    <scope>IDENTIFICATION</scope>
</reference>
<dbReference type="Pfam" id="PF00063">
    <property type="entry name" value="Myosin_head"/>
    <property type="match status" value="2"/>
</dbReference>
<sequence length="808" mass="90643">MDDSDDEEARGRFCEYHAASKDPVDDLVMLPGPLTEHVVLQTLQSHFFNGKFQTRVGSVLVSLNPFGSPPPNRALQTGMKDMFTSLVRNVRNILLDTSVSQVVILNGVSGSGKTHNSHVLLRTLFGDAGGGCQTDSFKYLSAALTVIQAFGSAATANNPDSSRLGYFFENVISEGAIYRTKIHCYLSDPYRVCRSRGRDRNFNIFYQMLFSLTPEERAKYHMTGYHTKNLAYLSACEAGTIDENIRTRFATWKACLGVLGVPLSDILRILSAILLLGNVTFVHGDGLDLVVQGEKELALVGSLLGISVTSLYKGFTQRTKRMGGHVFKACCDQDSANYTKDNLVTALYCRTLLALVKRANSTRSLKMASTASTSSGESFISETNVKNLLSAKSSTQGSRTSINHVLAPKSSEFIGVLDMFGFENIGDNGLGQLCINLCAEALQHLYNTHVFKATEEACIEEGVQCDMDVYYSENAPLVELISSQRTGILSILEDEGRMQAPATDAFIHKIRVTHKKTDFFEESSVGTNFTIKHFAGKVEYNAKDFLASNRECLHDDLLSIFTKGSCNFGFVSHLFSAEIKHLQENNSLCRGETFPVMPRVISSDYVYFSDNHPKTFSGDFHARLDGLLKILVQARPHFVRCIRSNVECKKNVFDTSCVCRQLRSLQVLETLHITATGFPHRLRYRTFNNRYKLIIPKVNNNNILKHDEMKPFAISKVILDVFLQMKEHALPFASAHWALGKKHIFLSEIGHQQLEAVRDEIRRIAATKIQTKWRTYVHMSRWPILKTQLLKRLPSRRLIIINYYYNSV</sequence>
<keyword evidence="5 6" id="KW-0009">Actin-binding</keyword>
<comment type="similarity">
    <text evidence="6">Belongs to the TRAFAC class myosin-kinesin ATPase superfamily. Myosin family.</text>
</comment>
<dbReference type="STRING" id="283909.R7UM04"/>
<dbReference type="Gene3D" id="1.10.10.820">
    <property type="match status" value="1"/>
</dbReference>
<dbReference type="PRINTS" id="PR00193">
    <property type="entry name" value="MYOSINHEAVY"/>
</dbReference>
<dbReference type="OMA" id="IVHPHVN"/>
<dbReference type="GO" id="GO:0005737">
    <property type="term" value="C:cytoplasm"/>
    <property type="evidence" value="ECO:0007669"/>
    <property type="project" value="TreeGrafter"/>
</dbReference>
<dbReference type="EnsemblMetazoa" id="CapteT96159">
    <property type="protein sequence ID" value="CapteP96159"/>
    <property type="gene ID" value="CapteG96159"/>
</dbReference>
<dbReference type="GO" id="GO:0007015">
    <property type="term" value="P:actin filament organization"/>
    <property type="evidence" value="ECO:0007669"/>
    <property type="project" value="TreeGrafter"/>
</dbReference>
<dbReference type="GO" id="GO:0016020">
    <property type="term" value="C:membrane"/>
    <property type="evidence" value="ECO:0007669"/>
    <property type="project" value="TreeGrafter"/>
</dbReference>
<organism evidence="8">
    <name type="scientific">Capitella teleta</name>
    <name type="common">Polychaete worm</name>
    <dbReference type="NCBI Taxonomy" id="283909"/>
    <lineage>
        <taxon>Eukaryota</taxon>
        <taxon>Metazoa</taxon>
        <taxon>Spiralia</taxon>
        <taxon>Lophotrochozoa</taxon>
        <taxon>Annelida</taxon>
        <taxon>Polychaeta</taxon>
        <taxon>Sedentaria</taxon>
        <taxon>Scolecida</taxon>
        <taxon>Capitellidae</taxon>
        <taxon>Capitella</taxon>
    </lineage>
</organism>
<keyword evidence="4 6" id="KW-0505">Motor protein</keyword>
<dbReference type="InterPro" id="IPR001609">
    <property type="entry name" value="Myosin_head_motor_dom-like"/>
</dbReference>
<evidence type="ECO:0000256" key="4">
    <source>
        <dbReference type="ARBA" id="ARBA00023175"/>
    </source>
</evidence>
<gene>
    <name evidence="8" type="ORF">CAPTEDRAFT_96159</name>
</gene>
<reference evidence="8 10" key="2">
    <citation type="journal article" date="2013" name="Nature">
        <title>Insights into bilaterian evolution from three spiralian genomes.</title>
        <authorList>
            <person name="Simakov O."/>
            <person name="Marletaz F."/>
            <person name="Cho S.J."/>
            <person name="Edsinger-Gonzales E."/>
            <person name="Havlak P."/>
            <person name="Hellsten U."/>
            <person name="Kuo D.H."/>
            <person name="Larsson T."/>
            <person name="Lv J."/>
            <person name="Arendt D."/>
            <person name="Savage R."/>
            <person name="Osoegawa K."/>
            <person name="de Jong P."/>
            <person name="Grimwood J."/>
            <person name="Chapman J.A."/>
            <person name="Shapiro H."/>
            <person name="Aerts A."/>
            <person name="Otillar R.P."/>
            <person name="Terry A.Y."/>
            <person name="Boore J.L."/>
            <person name="Grigoriev I.V."/>
            <person name="Lindberg D.R."/>
            <person name="Seaver E.C."/>
            <person name="Weisblat D.A."/>
            <person name="Putnam N.H."/>
            <person name="Rokhsar D.S."/>
        </authorList>
    </citation>
    <scope>NUCLEOTIDE SEQUENCE</scope>
    <source>
        <strain evidence="8 10">I ESC-2004</strain>
    </source>
</reference>
<keyword evidence="2 6" id="KW-0067">ATP-binding</keyword>
<evidence type="ECO:0000256" key="2">
    <source>
        <dbReference type="ARBA" id="ARBA00022840"/>
    </source>
</evidence>
<feature type="domain" description="Myosin motor" evidence="7">
    <location>
        <begin position="22"/>
        <end position="759"/>
    </location>
</feature>
<evidence type="ECO:0000256" key="5">
    <source>
        <dbReference type="ARBA" id="ARBA00023203"/>
    </source>
</evidence>
<dbReference type="GO" id="GO:0016459">
    <property type="term" value="C:myosin complex"/>
    <property type="evidence" value="ECO:0007669"/>
    <property type="project" value="UniProtKB-KW"/>
</dbReference>
<dbReference type="PANTHER" id="PTHR13140:SF498">
    <property type="entry name" value="DACHS, ISOFORM E"/>
    <property type="match status" value="1"/>
</dbReference>
<keyword evidence="3 6" id="KW-0518">Myosin</keyword>
<dbReference type="FunCoup" id="R7UM04">
    <property type="interactions" value="28"/>
</dbReference>
<feature type="binding site" evidence="6">
    <location>
        <begin position="107"/>
        <end position="114"/>
    </location>
    <ligand>
        <name>ATP</name>
        <dbReference type="ChEBI" id="CHEBI:30616"/>
    </ligand>
</feature>
<keyword evidence="1 6" id="KW-0547">Nucleotide-binding</keyword>
<dbReference type="HOGENOM" id="CLU_000192_7_5_1"/>
<evidence type="ECO:0000256" key="1">
    <source>
        <dbReference type="ARBA" id="ARBA00022741"/>
    </source>
</evidence>
<dbReference type="InterPro" id="IPR027417">
    <property type="entry name" value="P-loop_NTPase"/>
</dbReference>
<reference evidence="10" key="1">
    <citation type="submission" date="2012-12" db="EMBL/GenBank/DDBJ databases">
        <authorList>
            <person name="Hellsten U."/>
            <person name="Grimwood J."/>
            <person name="Chapman J.A."/>
            <person name="Shapiro H."/>
            <person name="Aerts A."/>
            <person name="Otillar R.P."/>
            <person name="Terry A.Y."/>
            <person name="Boore J.L."/>
            <person name="Simakov O."/>
            <person name="Marletaz F."/>
            <person name="Cho S.-J."/>
            <person name="Edsinger-Gonzales E."/>
            <person name="Havlak P."/>
            <person name="Kuo D.-H."/>
            <person name="Larsson T."/>
            <person name="Lv J."/>
            <person name="Arendt D."/>
            <person name="Savage R."/>
            <person name="Osoegawa K."/>
            <person name="de Jong P."/>
            <person name="Lindberg D.R."/>
            <person name="Seaver E.C."/>
            <person name="Weisblat D.A."/>
            <person name="Putnam N.H."/>
            <person name="Grigoriev I.V."/>
            <person name="Rokhsar D.S."/>
        </authorList>
    </citation>
    <scope>NUCLEOTIDE SEQUENCE</scope>
    <source>
        <strain evidence="10">I ESC-2004</strain>
    </source>
</reference>
<dbReference type="SUPFAM" id="SSF52540">
    <property type="entry name" value="P-loop containing nucleoside triphosphate hydrolases"/>
    <property type="match status" value="1"/>
</dbReference>
<evidence type="ECO:0000313" key="10">
    <source>
        <dbReference type="Proteomes" id="UP000014760"/>
    </source>
</evidence>
<evidence type="ECO:0000259" key="7">
    <source>
        <dbReference type="PROSITE" id="PS51456"/>
    </source>
</evidence>
<accession>R7UM04</accession>
<dbReference type="Gene3D" id="1.20.58.530">
    <property type="match status" value="1"/>
</dbReference>
<dbReference type="Gene3D" id="3.40.850.10">
    <property type="entry name" value="Kinesin motor domain"/>
    <property type="match status" value="2"/>
</dbReference>
<dbReference type="Gene3D" id="1.20.5.4820">
    <property type="match status" value="1"/>
</dbReference>
<dbReference type="SMART" id="SM00242">
    <property type="entry name" value="MYSc"/>
    <property type="match status" value="1"/>
</dbReference>
<dbReference type="GO" id="GO:0051015">
    <property type="term" value="F:actin filament binding"/>
    <property type="evidence" value="ECO:0007669"/>
    <property type="project" value="TreeGrafter"/>
</dbReference>
<evidence type="ECO:0000256" key="3">
    <source>
        <dbReference type="ARBA" id="ARBA00023123"/>
    </source>
</evidence>
<dbReference type="PROSITE" id="PS51456">
    <property type="entry name" value="MYOSIN_MOTOR"/>
    <property type="match status" value="1"/>
</dbReference>
<name>R7UM04_CAPTE</name>